<feature type="domain" description="Transcriptional repressor PaaX-like central Cas2-like" evidence="1">
    <location>
        <begin position="105"/>
        <end position="176"/>
    </location>
</feature>
<dbReference type="SUPFAM" id="SSF143430">
    <property type="entry name" value="TTP0101/SSO1404-like"/>
    <property type="match status" value="1"/>
</dbReference>
<evidence type="ECO:0000259" key="1">
    <source>
        <dbReference type="Pfam" id="PF20803"/>
    </source>
</evidence>
<evidence type="ECO:0000313" key="2">
    <source>
        <dbReference type="EMBL" id="TSC93012.1"/>
    </source>
</evidence>
<dbReference type="Proteomes" id="UP000316495">
    <property type="component" value="Unassembled WGS sequence"/>
</dbReference>
<sequence length="189" mass="21967">MREIISKKSKKTKERKIDIDFGEITWTLLAAIARTPEALANAFLNHGALGKSLATDEEFLSDRLIEYLRNLKRSGYIEMEKNNDSVSVRLTTKGKIKHLENSPDETTDGRIRIISYDIPENYKKKRQQFCRSLKRIGFCKLQKSLWVCNYVKADEIDLIIDELGLKKFVAYFIIEKSNIDEYIKNLLSK</sequence>
<dbReference type="EMBL" id="VMGN01000056">
    <property type="protein sequence ID" value="TSC93012.1"/>
    <property type="molecule type" value="Genomic_DNA"/>
</dbReference>
<dbReference type="InterPro" id="IPR048846">
    <property type="entry name" value="PaaX-like_central"/>
</dbReference>
<evidence type="ECO:0000313" key="3">
    <source>
        <dbReference type="Proteomes" id="UP000316495"/>
    </source>
</evidence>
<proteinExistence type="predicted"/>
<reference evidence="2 3" key="1">
    <citation type="submission" date="2017-07" db="EMBL/GenBank/DDBJ databases">
        <title>Mechanisms for carbon and nitrogen cycling indicate functional differentiation within the Candidate Phyla Radiation.</title>
        <authorList>
            <person name="Danczak R.E."/>
            <person name="Johnston M.D."/>
            <person name="Kenah C."/>
            <person name="Slattery M."/>
            <person name="Wrighton K.C."/>
            <person name="Wilkins M.J."/>
        </authorList>
    </citation>
    <scope>NUCLEOTIDE SEQUENCE [LARGE SCALE GENOMIC DNA]</scope>
    <source>
        <strain evidence="2">Athens1014_28</strain>
    </source>
</reference>
<comment type="caution">
    <text evidence="2">The sequence shown here is derived from an EMBL/GenBank/DDBJ whole genome shotgun (WGS) entry which is preliminary data.</text>
</comment>
<accession>A0A554LJH1</accession>
<name>A0A554LJH1_9BACT</name>
<protein>
    <submittedName>
        <fullName evidence="2">Repressor in ring oxydation complex/phenylacetic acid degradation pathway related protein (PaaX)</fullName>
    </submittedName>
</protein>
<dbReference type="Pfam" id="PF20803">
    <property type="entry name" value="PaaX_M"/>
    <property type="match status" value="1"/>
</dbReference>
<dbReference type="AlphaFoldDB" id="A0A554LJH1"/>
<organism evidence="2 3">
    <name type="scientific">Candidatus Berkelbacteria bacterium Athens1014_28</name>
    <dbReference type="NCBI Taxonomy" id="2017145"/>
    <lineage>
        <taxon>Bacteria</taxon>
        <taxon>Candidatus Berkelbacteria</taxon>
    </lineage>
</organism>
<gene>
    <name evidence="2" type="ORF">Athens101428_762</name>
</gene>